<keyword evidence="2" id="KW-1185">Reference proteome</keyword>
<comment type="caution">
    <text evidence="1">The sequence shown here is derived from an EMBL/GenBank/DDBJ whole genome shotgun (WGS) entry which is preliminary data.</text>
</comment>
<name>A0ABR6HDT7_AMIAI</name>
<protein>
    <submittedName>
        <fullName evidence="1">Uncharacterized protein</fullName>
    </submittedName>
</protein>
<proteinExistence type="predicted"/>
<dbReference type="EMBL" id="JACICB010000021">
    <property type="protein sequence ID" value="MBB3708623.1"/>
    <property type="molecule type" value="Genomic_DNA"/>
</dbReference>
<dbReference type="Proteomes" id="UP000577697">
    <property type="component" value="Unassembled WGS sequence"/>
</dbReference>
<sequence length="107" mass="12638">MTKVAFRWDDIAGLRQIQGVSAKRQMNWHFGVSVAARTAPFRHVRILSRLIFTEDGHKPFDDPAKMHRLRRSFAKTWRNPRWRDMLLAFLHWLADGAPPTDRTSQQR</sequence>
<evidence type="ECO:0000313" key="1">
    <source>
        <dbReference type="EMBL" id="MBB3708623.1"/>
    </source>
</evidence>
<accession>A0ABR6HDT7</accession>
<organism evidence="1 2">
    <name type="scientific">Aminobacter aminovorans</name>
    <name type="common">Chelatobacter heintzii</name>
    <dbReference type="NCBI Taxonomy" id="83263"/>
    <lineage>
        <taxon>Bacteria</taxon>
        <taxon>Pseudomonadati</taxon>
        <taxon>Pseudomonadota</taxon>
        <taxon>Alphaproteobacteria</taxon>
        <taxon>Hyphomicrobiales</taxon>
        <taxon>Phyllobacteriaceae</taxon>
        <taxon>Aminobacter</taxon>
    </lineage>
</organism>
<reference evidence="1 2" key="1">
    <citation type="submission" date="2020-08" db="EMBL/GenBank/DDBJ databases">
        <title>Genomic Encyclopedia of Type Strains, Phase IV (KMG-IV): sequencing the most valuable type-strain genomes for metagenomic binning, comparative biology and taxonomic classification.</title>
        <authorList>
            <person name="Goeker M."/>
        </authorList>
    </citation>
    <scope>NUCLEOTIDE SEQUENCE [LARGE SCALE GENOMIC DNA]</scope>
    <source>
        <strain evidence="1 2">DSM 10368</strain>
    </source>
</reference>
<dbReference type="RefSeq" id="WP_210301712.1">
    <property type="nucleotide sequence ID" value="NZ_CP015009.1"/>
</dbReference>
<evidence type="ECO:0000313" key="2">
    <source>
        <dbReference type="Proteomes" id="UP000577697"/>
    </source>
</evidence>
<gene>
    <name evidence="1" type="ORF">FHS67_004963</name>
</gene>